<comment type="caution">
    <text evidence="1">The sequence shown here is derived from an EMBL/GenBank/DDBJ whole genome shotgun (WGS) entry which is preliminary data.</text>
</comment>
<dbReference type="Pfam" id="PF02820">
    <property type="entry name" value="MBT"/>
    <property type="match status" value="1"/>
</dbReference>
<gene>
    <name evidence="1" type="ORF">PMAYCL1PPCAC_01706</name>
</gene>
<feature type="non-terminal residue" evidence="1">
    <location>
        <position position="152"/>
    </location>
</feature>
<evidence type="ECO:0000313" key="1">
    <source>
        <dbReference type="EMBL" id="GMR31511.1"/>
    </source>
</evidence>
<dbReference type="GO" id="GO:0006355">
    <property type="term" value="P:regulation of DNA-templated transcription"/>
    <property type="evidence" value="ECO:0007669"/>
    <property type="project" value="InterPro"/>
</dbReference>
<dbReference type="GO" id="GO:0005634">
    <property type="term" value="C:nucleus"/>
    <property type="evidence" value="ECO:0007669"/>
    <property type="project" value="InterPro"/>
</dbReference>
<dbReference type="Proteomes" id="UP001328107">
    <property type="component" value="Unassembled WGS sequence"/>
</dbReference>
<dbReference type="EMBL" id="BTRK01000001">
    <property type="protein sequence ID" value="GMR31511.1"/>
    <property type="molecule type" value="Genomic_DNA"/>
</dbReference>
<dbReference type="AlphaFoldDB" id="A0AAN4Z2R8"/>
<dbReference type="InterPro" id="IPR004092">
    <property type="entry name" value="Mbt"/>
</dbReference>
<evidence type="ECO:0000313" key="2">
    <source>
        <dbReference type="Proteomes" id="UP001328107"/>
    </source>
</evidence>
<reference evidence="2" key="1">
    <citation type="submission" date="2022-10" db="EMBL/GenBank/DDBJ databases">
        <title>Genome assembly of Pristionchus species.</title>
        <authorList>
            <person name="Yoshida K."/>
            <person name="Sommer R.J."/>
        </authorList>
    </citation>
    <scope>NUCLEOTIDE SEQUENCE [LARGE SCALE GENOMIC DNA]</scope>
    <source>
        <strain evidence="2">RS5460</strain>
    </source>
</reference>
<protein>
    <submittedName>
        <fullName evidence="1">Uncharacterized protein</fullName>
    </submittedName>
</protein>
<proteinExistence type="predicted"/>
<keyword evidence="2" id="KW-1185">Reference proteome</keyword>
<organism evidence="1 2">
    <name type="scientific">Pristionchus mayeri</name>
    <dbReference type="NCBI Taxonomy" id="1317129"/>
    <lineage>
        <taxon>Eukaryota</taxon>
        <taxon>Metazoa</taxon>
        <taxon>Ecdysozoa</taxon>
        <taxon>Nematoda</taxon>
        <taxon>Chromadorea</taxon>
        <taxon>Rhabditida</taxon>
        <taxon>Rhabditina</taxon>
        <taxon>Diplogasteromorpha</taxon>
        <taxon>Diplogasteroidea</taxon>
        <taxon>Neodiplogasteridae</taxon>
        <taxon>Pristionchus</taxon>
    </lineage>
</organism>
<dbReference type="Gene3D" id="2.30.30.140">
    <property type="match status" value="1"/>
</dbReference>
<dbReference type="SUPFAM" id="SSF63748">
    <property type="entry name" value="Tudor/PWWP/MBT"/>
    <property type="match status" value="1"/>
</dbReference>
<sequence>KVTYFTYKHPVQRHKADRIDWTWHKVLMSEARIAIQNQTEELSIGWWAPIGVFNESSMSAHLVPFRRGMVFEIELPPTDKMRTQYLASTYHPVWVAEIIHTIGYYILLRWCGARHSDGFFWIHSAHLALHSVGFTAANESIGCVLVPPEAIF</sequence>
<name>A0AAN4Z2R8_9BILA</name>
<accession>A0AAN4Z2R8</accession>
<feature type="non-terminal residue" evidence="1">
    <location>
        <position position="1"/>
    </location>
</feature>